<accession>A0A2I5KCD2</accession>
<dbReference type="InterPro" id="IPR008979">
    <property type="entry name" value="Galactose-bd-like_sf"/>
</dbReference>
<organism evidence="19">
    <name type="scientific">Oopsacas minuta</name>
    <dbReference type="NCBI Taxonomy" id="111878"/>
    <lineage>
        <taxon>Eukaryota</taxon>
        <taxon>Metazoa</taxon>
        <taxon>Porifera</taxon>
        <taxon>Hexactinellida</taxon>
        <taxon>Hexasterophora</taxon>
        <taxon>Lyssacinosida</taxon>
        <taxon>Leucopsacidae</taxon>
        <taxon>Oopsacas</taxon>
    </lineage>
</organism>
<dbReference type="GO" id="GO:0008104">
    <property type="term" value="P:intracellular protein localization"/>
    <property type="evidence" value="ECO:0007669"/>
    <property type="project" value="UniProtKB-ARBA"/>
</dbReference>
<dbReference type="OrthoDB" id="300641at2759"/>
<dbReference type="EMBL" id="MF589732">
    <property type="protein sequence ID" value="ATY70069.1"/>
    <property type="molecule type" value="mRNA"/>
</dbReference>
<dbReference type="GO" id="GO:0004252">
    <property type="term" value="F:serine-type endopeptidase activity"/>
    <property type="evidence" value="ECO:0007669"/>
    <property type="project" value="UniProtKB-UniRule"/>
</dbReference>
<feature type="compositionally biased region" description="Low complexity" evidence="15">
    <location>
        <begin position="107"/>
        <end position="121"/>
    </location>
</feature>
<evidence type="ECO:0000259" key="18">
    <source>
        <dbReference type="PROSITE" id="PS51829"/>
    </source>
</evidence>
<evidence type="ECO:0000256" key="5">
    <source>
        <dbReference type="ARBA" id="ARBA00022729"/>
    </source>
</evidence>
<dbReference type="PANTHER" id="PTHR42884">
    <property type="entry name" value="PROPROTEIN CONVERTASE SUBTILISIN/KEXIN-RELATED"/>
    <property type="match status" value="1"/>
</dbReference>
<dbReference type="EMBL" id="JAKMXF010000297">
    <property type="protein sequence ID" value="KAI6652782.1"/>
    <property type="molecule type" value="Genomic_DNA"/>
</dbReference>
<dbReference type="InterPro" id="IPR022398">
    <property type="entry name" value="Peptidase_S8_His-AS"/>
</dbReference>
<dbReference type="GO" id="GO:0016485">
    <property type="term" value="P:protein processing"/>
    <property type="evidence" value="ECO:0007669"/>
    <property type="project" value="TreeGrafter"/>
</dbReference>
<dbReference type="CDD" id="cd00064">
    <property type="entry name" value="FU"/>
    <property type="match status" value="3"/>
</dbReference>
<dbReference type="GO" id="GO:0000139">
    <property type="term" value="C:Golgi membrane"/>
    <property type="evidence" value="ECO:0007669"/>
    <property type="project" value="TreeGrafter"/>
</dbReference>
<evidence type="ECO:0000256" key="6">
    <source>
        <dbReference type="ARBA" id="ARBA00022801"/>
    </source>
</evidence>
<dbReference type="InterPro" id="IPR032815">
    <property type="entry name" value="S8_pro-domain"/>
</dbReference>
<dbReference type="Pfam" id="PF01483">
    <property type="entry name" value="P_proprotein"/>
    <property type="match status" value="1"/>
</dbReference>
<evidence type="ECO:0000256" key="3">
    <source>
        <dbReference type="ARBA" id="ARBA00022670"/>
    </source>
</evidence>
<dbReference type="InterPro" id="IPR023827">
    <property type="entry name" value="Peptidase_S8_Asp-AS"/>
</dbReference>
<dbReference type="GO" id="GO:0005802">
    <property type="term" value="C:trans-Golgi network"/>
    <property type="evidence" value="ECO:0007669"/>
    <property type="project" value="TreeGrafter"/>
</dbReference>
<evidence type="ECO:0000256" key="17">
    <source>
        <dbReference type="SAM" id="SignalP"/>
    </source>
</evidence>
<feature type="active site" description="Charge relay system" evidence="12 13">
    <location>
        <position position="163"/>
    </location>
</feature>
<evidence type="ECO:0000256" key="2">
    <source>
        <dbReference type="ARBA" id="ARBA00004370"/>
    </source>
</evidence>
<feature type="domain" description="P/Homo B" evidence="18">
    <location>
        <begin position="450"/>
        <end position="589"/>
    </location>
</feature>
<keyword evidence="4" id="KW-0165">Cleavage on pair of basic residues</keyword>
<dbReference type="InterPro" id="IPR002884">
    <property type="entry name" value="P_dom"/>
</dbReference>
<feature type="transmembrane region" description="Helical" evidence="16">
    <location>
        <begin position="883"/>
        <end position="909"/>
    </location>
</feature>
<feature type="active site" description="Charge relay system" evidence="12 13">
    <location>
        <position position="376"/>
    </location>
</feature>
<evidence type="ECO:0000256" key="15">
    <source>
        <dbReference type="SAM" id="MobiDB-lite"/>
    </source>
</evidence>
<proteinExistence type="evidence at transcript level"/>
<evidence type="ECO:0000313" key="19">
    <source>
        <dbReference type="EMBL" id="ATY70069.1"/>
    </source>
</evidence>
<dbReference type="SUPFAM" id="SSF49785">
    <property type="entry name" value="Galactose-binding domain-like"/>
    <property type="match status" value="1"/>
</dbReference>
<evidence type="ECO:0000256" key="7">
    <source>
        <dbReference type="ARBA" id="ARBA00022825"/>
    </source>
</evidence>
<dbReference type="InterPro" id="IPR006212">
    <property type="entry name" value="Furin_repeat"/>
</dbReference>
<keyword evidence="11" id="KW-0325">Glycoprotein</keyword>
<evidence type="ECO:0000256" key="4">
    <source>
        <dbReference type="ARBA" id="ARBA00022685"/>
    </source>
</evidence>
<reference evidence="19" key="1">
    <citation type="journal article" date="2017" name="Sci. Rep.">
        <title>Animal multicellularity and polarity without Wnt signaling.</title>
        <authorList>
            <person name="Schenkelaars Q."/>
            <person name="Pratlong M."/>
            <person name="Kodjabachian L."/>
            <person name="Fierro-Constain L."/>
            <person name="Vacelet J."/>
            <person name="Le Bivic A."/>
            <person name="Renard E."/>
            <person name="Borchiellini C."/>
        </authorList>
    </citation>
    <scope>NUCLEOTIDE SEQUENCE</scope>
</reference>
<feature type="region of interest" description="Disordered" evidence="15">
    <location>
        <begin position="100"/>
        <end position="121"/>
    </location>
</feature>
<dbReference type="Proteomes" id="UP001165289">
    <property type="component" value="Unassembled WGS sequence"/>
</dbReference>
<gene>
    <name evidence="20" type="ORF">LOD99_4168</name>
</gene>
<dbReference type="Pfam" id="PF16470">
    <property type="entry name" value="S8_pro-domain"/>
    <property type="match status" value="1"/>
</dbReference>
<keyword evidence="3 13" id="KW-0645">Protease</keyword>
<evidence type="ECO:0000256" key="8">
    <source>
        <dbReference type="ARBA" id="ARBA00023136"/>
    </source>
</evidence>
<dbReference type="InterPro" id="IPR009030">
    <property type="entry name" value="Growth_fac_rcpt_cys_sf"/>
</dbReference>
<dbReference type="CDD" id="cd04059">
    <property type="entry name" value="Peptidases_S8_Protein_convertases_Kexins_Furin-like"/>
    <property type="match status" value="1"/>
</dbReference>
<evidence type="ECO:0000256" key="12">
    <source>
        <dbReference type="PIRSR" id="PIRSR615500-1"/>
    </source>
</evidence>
<dbReference type="InterPro" id="IPR001368">
    <property type="entry name" value="TNFR/NGFR_Cys_rich_reg"/>
</dbReference>
<keyword evidence="7 13" id="KW-0720">Serine protease</keyword>
<dbReference type="PROSITE" id="PS51829">
    <property type="entry name" value="P_HOMO_B"/>
    <property type="match status" value="1"/>
</dbReference>
<protein>
    <submittedName>
        <fullName evidence="19">FurinL</fullName>
    </submittedName>
</protein>
<dbReference type="FunFam" id="3.30.70.850:FF:000001">
    <property type="entry name" value="Proprotein convertase subtilisin/kexin type 5"/>
    <property type="match status" value="1"/>
</dbReference>
<dbReference type="InterPro" id="IPR000209">
    <property type="entry name" value="Peptidase_S8/S53_dom"/>
</dbReference>
<evidence type="ECO:0000256" key="14">
    <source>
        <dbReference type="RuleBase" id="RU003355"/>
    </source>
</evidence>
<evidence type="ECO:0000256" key="9">
    <source>
        <dbReference type="ARBA" id="ARBA00023145"/>
    </source>
</evidence>
<evidence type="ECO:0000313" key="21">
    <source>
        <dbReference type="Proteomes" id="UP001165289"/>
    </source>
</evidence>
<dbReference type="InterPro" id="IPR034182">
    <property type="entry name" value="Kexin/furin"/>
</dbReference>
<comment type="cofactor">
    <cofactor evidence="1">
        <name>Ca(2+)</name>
        <dbReference type="ChEBI" id="CHEBI:29108"/>
    </cofactor>
</comment>
<dbReference type="InterPro" id="IPR036852">
    <property type="entry name" value="Peptidase_S8/S53_dom_sf"/>
</dbReference>
<dbReference type="SUPFAM" id="SSF57184">
    <property type="entry name" value="Growth factor receptor domain"/>
    <property type="match status" value="2"/>
</dbReference>
<keyword evidence="6 13" id="KW-0378">Hydrolase</keyword>
<dbReference type="SUPFAM" id="SSF52743">
    <property type="entry name" value="Subtilisin-like"/>
    <property type="match status" value="1"/>
</dbReference>
<dbReference type="InterPro" id="IPR000742">
    <property type="entry name" value="EGF"/>
</dbReference>
<keyword evidence="21" id="KW-1185">Reference proteome</keyword>
<dbReference type="SMART" id="SM00208">
    <property type="entry name" value="TNFR"/>
    <property type="match status" value="2"/>
</dbReference>
<feature type="region of interest" description="Disordered" evidence="15">
    <location>
        <begin position="179"/>
        <end position="202"/>
    </location>
</feature>
<sequence length="946" mass="104734">MYNIPLYLSAILFSFSVWNIVAEEYSNSWAVRINGGHEVANQIAKRHGFKFVSQTPFDDIYHFKSPIHPERSRRAATYHHNKLKSDPQILHADQQVIKTRHKRDLVEPAPSSESSKPELSYSPPVDPYWSHQWYLQATETTMNVIPAWIMGVSGKGVVVSVLDDGLEYKHSDLQANYDPHASFDYNSEDTDPSPRPDYSNTNKHGTRCAGEIAALKNDLCITGIAFNSSIGGIRMLDGAVTDMVEGSSLGYRPQHIDIYSSSWGPEDDGRTVDGPGSLAKKAFEDGVNRGRSGLGSIFVWASGNGGIHDSCNCDGYALSIYTISVSSVSQSNDSPWYSEKCSSTLTSTYSSGQNSQGKVISTDLKNSCTTQHTGTSASAPMAAGILALALEVNPHLTWRDIQHLVVLSSRSNGLHGTWTKNAMGYKVSPEFGFGVLDTYTLINRARNWITVGDQHSCSEQPDADQPMSLSGKNTILIKTTTDGCNYSQEKDTHVNSLEHVQVILSLTINSGTRGKIEISLCSPAGTKSVILQNRIYDTNKQGFNQWPLMSTHFWGERPQGEWQLSITSTDYTTATVGSIEFVFYGTNEQPPSLDCIPDSCHSECISSCANELSSGCDTCKNYRIRDTWDCVTECPSGYYPDTINKVCLNCSLNCNKCNSTHPTVCVECKQNFTLTNNSCSPLCPAGSYFNHDSDFHCQPCHESCLACIGGDNRECTSCSVGLFPLDGVCIDPVTECGDRMYKDSYSSCKPCPLGCLRCTSHDNCLECTKESHSLEHMCNMDCPGGFFYQKATHKCEECHPTCLTCMNGSDPTDCLTCTDGYQLSLEKACLPCCDFKHLLTACCNCTRDPKVSFKNTCSLIKLREESLLGELRYILMHTKPNTLIGWLVAFFVILVIGVIFLFFSFLYIFPKTKNCCPKSKVYNALPINHFQSLEDMQEMNFNKYES</sequence>
<dbReference type="InterPro" id="IPR038466">
    <property type="entry name" value="S8_pro-domain_sf"/>
</dbReference>
<reference evidence="20" key="2">
    <citation type="submission" date="2022-02" db="EMBL/GenBank/DDBJ databases">
        <authorList>
            <person name="Santini S."/>
            <person name="Jourda C."/>
            <person name="Belahbib H."/>
            <person name="Rocher C."/>
            <person name="Selva M."/>
            <person name="Borchiellini C."/>
            <person name="Renard E."/>
        </authorList>
    </citation>
    <scope>NUCLEOTIDE SEQUENCE</scope>
    <source>
        <strain evidence="20">SPO-2</strain>
    </source>
</reference>
<keyword evidence="16" id="KW-1133">Transmembrane helix</keyword>
<evidence type="ECO:0000256" key="13">
    <source>
        <dbReference type="PROSITE-ProRule" id="PRU01240"/>
    </source>
</evidence>
<evidence type="ECO:0000256" key="10">
    <source>
        <dbReference type="ARBA" id="ARBA00023157"/>
    </source>
</evidence>
<dbReference type="FunFam" id="2.60.120.260:FF:000006">
    <property type="entry name" value="Proprotein convertase subtilisin/kexin type 5"/>
    <property type="match status" value="1"/>
</dbReference>
<keyword evidence="10" id="KW-1015">Disulfide bond</keyword>
<name>A0A2I5KCD2_9METZ</name>
<evidence type="ECO:0000313" key="20">
    <source>
        <dbReference type="EMBL" id="KAI6652782.1"/>
    </source>
</evidence>
<dbReference type="FunFam" id="3.40.50.200:FF:000001">
    <property type="entry name" value="Furin 2, isoform B"/>
    <property type="match status" value="1"/>
</dbReference>
<dbReference type="SUPFAM" id="SSF54897">
    <property type="entry name" value="Protease propeptides/inhibitors"/>
    <property type="match status" value="1"/>
</dbReference>
<feature type="chain" id="PRO_5044574437" evidence="17">
    <location>
        <begin position="23"/>
        <end position="946"/>
    </location>
</feature>
<evidence type="ECO:0000256" key="11">
    <source>
        <dbReference type="ARBA" id="ARBA00023180"/>
    </source>
</evidence>
<dbReference type="PRINTS" id="PR00723">
    <property type="entry name" value="SUBTILISIN"/>
</dbReference>
<dbReference type="InterPro" id="IPR023828">
    <property type="entry name" value="Peptidase_S8_Ser-AS"/>
</dbReference>
<dbReference type="PROSITE" id="PS00136">
    <property type="entry name" value="SUBTILASE_ASP"/>
    <property type="match status" value="1"/>
</dbReference>
<dbReference type="InterPro" id="IPR015500">
    <property type="entry name" value="Peptidase_S8_subtilisin-rel"/>
</dbReference>
<dbReference type="Gene3D" id="2.60.120.260">
    <property type="entry name" value="Galactose-binding domain-like"/>
    <property type="match status" value="1"/>
</dbReference>
<comment type="subcellular location">
    <subcellularLocation>
        <location evidence="2">Membrane</location>
    </subcellularLocation>
</comment>
<dbReference type="Pfam" id="PF00082">
    <property type="entry name" value="Peptidase_S8"/>
    <property type="match status" value="1"/>
</dbReference>
<feature type="signal peptide" evidence="17">
    <location>
        <begin position="1"/>
        <end position="22"/>
    </location>
</feature>
<reference evidence="20 21" key="3">
    <citation type="journal article" date="2023" name="BMC Biol.">
        <title>The compact genome of the sponge Oopsacas minuta (Hexactinellida) is lacking key metazoan core genes.</title>
        <authorList>
            <person name="Santini S."/>
            <person name="Schenkelaars Q."/>
            <person name="Jourda C."/>
            <person name="Duchesne M."/>
            <person name="Belahbib H."/>
            <person name="Rocher C."/>
            <person name="Selva M."/>
            <person name="Riesgo A."/>
            <person name="Vervoort M."/>
            <person name="Leys S.P."/>
            <person name="Kodjabachian L."/>
            <person name="Le Bivic A."/>
            <person name="Borchiellini C."/>
            <person name="Claverie J.M."/>
            <person name="Renard E."/>
        </authorList>
    </citation>
    <scope>NUCLEOTIDE SEQUENCE [LARGE SCALE GENOMIC DNA]</scope>
    <source>
        <strain evidence="20">SPO-2</strain>
    </source>
</reference>
<evidence type="ECO:0000256" key="16">
    <source>
        <dbReference type="SAM" id="Phobius"/>
    </source>
</evidence>
<dbReference type="PANTHER" id="PTHR42884:SF3">
    <property type="entry name" value="FURIN-LIKE PROTEASE 1, ISOFORMS 1_1-X_2"/>
    <property type="match status" value="1"/>
</dbReference>
<keyword evidence="16" id="KW-0812">Transmembrane</keyword>
<dbReference type="Gene3D" id="3.40.50.200">
    <property type="entry name" value="Peptidase S8/S53 domain"/>
    <property type="match status" value="1"/>
</dbReference>
<keyword evidence="8 16" id="KW-0472">Membrane</keyword>
<dbReference type="PROSITE" id="PS00137">
    <property type="entry name" value="SUBTILASE_HIS"/>
    <property type="match status" value="1"/>
</dbReference>
<dbReference type="PROSITE" id="PS51892">
    <property type="entry name" value="SUBTILASE"/>
    <property type="match status" value="1"/>
</dbReference>
<dbReference type="Gene3D" id="3.30.70.850">
    <property type="entry name" value="Peptidase S8, pro-domain"/>
    <property type="match status" value="1"/>
</dbReference>
<dbReference type="Gene3D" id="2.10.220.10">
    <property type="entry name" value="Hormone Receptor, Insulin-like Growth Factor Receptor 1, Chain A, domain 2"/>
    <property type="match status" value="3"/>
</dbReference>
<dbReference type="SMART" id="SM00261">
    <property type="entry name" value="FU"/>
    <property type="match status" value="5"/>
</dbReference>
<comment type="similarity">
    <text evidence="13 14">Belongs to the peptidase S8 family.</text>
</comment>
<keyword evidence="9" id="KW-0865">Zymogen</keyword>
<dbReference type="SMART" id="SM00181">
    <property type="entry name" value="EGF"/>
    <property type="match status" value="5"/>
</dbReference>
<keyword evidence="5 17" id="KW-0732">Signal</keyword>
<dbReference type="AlphaFoldDB" id="A0A2I5KCD2"/>
<feature type="active site" description="Charge relay system" evidence="12 13">
    <location>
        <position position="204"/>
    </location>
</feature>
<dbReference type="PROSITE" id="PS00138">
    <property type="entry name" value="SUBTILASE_SER"/>
    <property type="match status" value="1"/>
</dbReference>
<evidence type="ECO:0000256" key="1">
    <source>
        <dbReference type="ARBA" id="ARBA00001913"/>
    </source>
</evidence>